<protein>
    <recommendedName>
        <fullName evidence="4">2-dehydropantoate 2-reductase</fullName>
        <ecNumber evidence="4">1.1.1.169</ecNumber>
    </recommendedName>
    <alternativeName>
        <fullName evidence="4">Ketopantoate reductase</fullName>
    </alternativeName>
</protein>
<feature type="domain" description="Ketopantoate reductase C-terminal" evidence="6">
    <location>
        <begin position="195"/>
        <end position="321"/>
    </location>
</feature>
<gene>
    <name evidence="7" type="ORF">K452DRAFT_289493</name>
</gene>
<dbReference type="RefSeq" id="XP_033395812.1">
    <property type="nucleotide sequence ID" value="XM_033540835.1"/>
</dbReference>
<dbReference type="InterPro" id="IPR036291">
    <property type="entry name" value="NAD(P)-bd_dom_sf"/>
</dbReference>
<proteinExistence type="inferred from homology"/>
<keyword evidence="3 4" id="KW-0560">Oxidoreductase</keyword>
<evidence type="ECO:0000256" key="4">
    <source>
        <dbReference type="RuleBase" id="RU362068"/>
    </source>
</evidence>
<evidence type="ECO:0000256" key="3">
    <source>
        <dbReference type="ARBA" id="ARBA00023002"/>
    </source>
</evidence>
<dbReference type="SUPFAM" id="SSF48179">
    <property type="entry name" value="6-phosphogluconate dehydrogenase C-terminal domain-like"/>
    <property type="match status" value="1"/>
</dbReference>
<evidence type="ECO:0000259" key="5">
    <source>
        <dbReference type="Pfam" id="PF02558"/>
    </source>
</evidence>
<dbReference type="Pfam" id="PF02558">
    <property type="entry name" value="ApbA"/>
    <property type="match status" value="1"/>
</dbReference>
<dbReference type="Gene3D" id="1.10.1040.10">
    <property type="entry name" value="N-(1-d-carboxylethyl)-l-norvaline Dehydrogenase, domain 2"/>
    <property type="match status" value="1"/>
</dbReference>
<dbReference type="Pfam" id="PF08546">
    <property type="entry name" value="ApbA_C"/>
    <property type="match status" value="1"/>
</dbReference>
<dbReference type="PANTHER" id="PTHR21708">
    <property type="entry name" value="PROBABLE 2-DEHYDROPANTOATE 2-REDUCTASE"/>
    <property type="match status" value="1"/>
</dbReference>
<dbReference type="GO" id="GO:0005737">
    <property type="term" value="C:cytoplasm"/>
    <property type="evidence" value="ECO:0007669"/>
    <property type="project" value="TreeGrafter"/>
</dbReference>
<name>A0A6A6B7J8_9PEZI</name>
<dbReference type="AlphaFoldDB" id="A0A6A6B7J8"/>
<dbReference type="Gene3D" id="3.40.50.720">
    <property type="entry name" value="NAD(P)-binding Rossmann-like Domain"/>
    <property type="match status" value="1"/>
</dbReference>
<sequence length="333" mass="35434">MTRVLIFGTGSIGSVYAYILDRAGCSVICICRSNYDVVATNGFTINSAIFGQNLTVRPHVVKSVEDAATYAQEQGQDFDYIIVSSKAFPNATPSTASVIAPAVGKSTAILLIQNGIAIEEEYATAFPANSIISAVTYVPATQTAPGLVTMGALDGLEIGTYPAEPLDSAMPAVTALKRLAELVAAGGATVTCYPDVQVRRWRKMIVNATWNPTCALAHQSDVQFMDASPQSIEFIWDAMLEVVAVAQALGYVDVTVKDAEQQLDRAKGRIGTKGIEFSMLADVKGERPMEVEAIVGNAVRLAKEKSVSTPYLSALYVLSKGLDTGIMHRAANI</sequence>
<evidence type="ECO:0000313" key="8">
    <source>
        <dbReference type="Proteomes" id="UP000799438"/>
    </source>
</evidence>
<evidence type="ECO:0000313" key="7">
    <source>
        <dbReference type="EMBL" id="KAF2140099.1"/>
    </source>
</evidence>
<dbReference type="GO" id="GO:0015940">
    <property type="term" value="P:pantothenate biosynthetic process"/>
    <property type="evidence" value="ECO:0007669"/>
    <property type="project" value="InterPro"/>
</dbReference>
<comment type="similarity">
    <text evidence="1 4">Belongs to the ketopantoate reductase family.</text>
</comment>
<accession>A0A6A6B7J8</accession>
<dbReference type="Proteomes" id="UP000799438">
    <property type="component" value="Unassembled WGS sequence"/>
</dbReference>
<dbReference type="EMBL" id="ML995491">
    <property type="protein sequence ID" value="KAF2140099.1"/>
    <property type="molecule type" value="Genomic_DNA"/>
</dbReference>
<dbReference type="FunFam" id="1.10.1040.10:FF:000017">
    <property type="entry name" value="2-dehydropantoate 2-reductase"/>
    <property type="match status" value="1"/>
</dbReference>
<dbReference type="SUPFAM" id="SSF51735">
    <property type="entry name" value="NAD(P)-binding Rossmann-fold domains"/>
    <property type="match status" value="1"/>
</dbReference>
<keyword evidence="2 4" id="KW-0521">NADP</keyword>
<dbReference type="InterPro" id="IPR051402">
    <property type="entry name" value="KPR-Related"/>
</dbReference>
<evidence type="ECO:0000256" key="1">
    <source>
        <dbReference type="ARBA" id="ARBA00007870"/>
    </source>
</evidence>
<comment type="catalytic activity">
    <reaction evidence="4">
        <text>(R)-pantoate + NADP(+) = 2-dehydropantoate + NADPH + H(+)</text>
        <dbReference type="Rhea" id="RHEA:16233"/>
        <dbReference type="ChEBI" id="CHEBI:11561"/>
        <dbReference type="ChEBI" id="CHEBI:15378"/>
        <dbReference type="ChEBI" id="CHEBI:15980"/>
        <dbReference type="ChEBI" id="CHEBI:57783"/>
        <dbReference type="ChEBI" id="CHEBI:58349"/>
        <dbReference type="EC" id="1.1.1.169"/>
    </reaction>
</comment>
<dbReference type="InterPro" id="IPR013752">
    <property type="entry name" value="KPA_reductase"/>
</dbReference>
<dbReference type="InterPro" id="IPR003710">
    <property type="entry name" value="ApbA"/>
</dbReference>
<dbReference type="InterPro" id="IPR013332">
    <property type="entry name" value="KPR_N"/>
</dbReference>
<keyword evidence="8" id="KW-1185">Reference proteome</keyword>
<dbReference type="NCBIfam" id="TIGR00745">
    <property type="entry name" value="apbA_panE"/>
    <property type="match status" value="1"/>
</dbReference>
<comment type="function">
    <text evidence="4">Catalyzes the NADPH-dependent reduction of ketopantoate into pantoic acid.</text>
</comment>
<dbReference type="OrthoDB" id="3609at2759"/>
<feature type="domain" description="Ketopantoate reductase N-terminal" evidence="5">
    <location>
        <begin position="4"/>
        <end position="161"/>
    </location>
</feature>
<dbReference type="PANTHER" id="PTHR21708:SF30">
    <property type="entry name" value="2-DEHYDROPANTOATE 2-REDUCTASE-RELATED"/>
    <property type="match status" value="1"/>
</dbReference>
<dbReference type="InterPro" id="IPR013328">
    <property type="entry name" value="6PGD_dom2"/>
</dbReference>
<dbReference type="EC" id="1.1.1.169" evidence="4"/>
<evidence type="ECO:0000256" key="2">
    <source>
        <dbReference type="ARBA" id="ARBA00022857"/>
    </source>
</evidence>
<reference evidence="7" key="1">
    <citation type="journal article" date="2020" name="Stud. Mycol.">
        <title>101 Dothideomycetes genomes: a test case for predicting lifestyles and emergence of pathogens.</title>
        <authorList>
            <person name="Haridas S."/>
            <person name="Albert R."/>
            <person name="Binder M."/>
            <person name="Bloem J."/>
            <person name="Labutti K."/>
            <person name="Salamov A."/>
            <person name="Andreopoulos B."/>
            <person name="Baker S."/>
            <person name="Barry K."/>
            <person name="Bills G."/>
            <person name="Bluhm B."/>
            <person name="Cannon C."/>
            <person name="Castanera R."/>
            <person name="Culley D."/>
            <person name="Daum C."/>
            <person name="Ezra D."/>
            <person name="Gonzalez J."/>
            <person name="Henrissat B."/>
            <person name="Kuo A."/>
            <person name="Liang C."/>
            <person name="Lipzen A."/>
            <person name="Lutzoni F."/>
            <person name="Magnuson J."/>
            <person name="Mondo S."/>
            <person name="Nolan M."/>
            <person name="Ohm R."/>
            <person name="Pangilinan J."/>
            <person name="Park H.-J."/>
            <person name="Ramirez L."/>
            <person name="Alfaro M."/>
            <person name="Sun H."/>
            <person name="Tritt A."/>
            <person name="Yoshinaga Y."/>
            <person name="Zwiers L.-H."/>
            <person name="Turgeon B."/>
            <person name="Goodwin S."/>
            <person name="Spatafora J."/>
            <person name="Crous P."/>
            <person name="Grigoriev I."/>
        </authorList>
    </citation>
    <scope>NUCLEOTIDE SEQUENCE</scope>
    <source>
        <strain evidence="7">CBS 121167</strain>
    </source>
</reference>
<dbReference type="InterPro" id="IPR008927">
    <property type="entry name" value="6-PGluconate_DH-like_C_sf"/>
</dbReference>
<evidence type="ECO:0000259" key="6">
    <source>
        <dbReference type="Pfam" id="PF08546"/>
    </source>
</evidence>
<dbReference type="GeneID" id="54298331"/>
<dbReference type="GO" id="GO:0008677">
    <property type="term" value="F:2-dehydropantoate 2-reductase activity"/>
    <property type="evidence" value="ECO:0007669"/>
    <property type="project" value="UniProtKB-EC"/>
</dbReference>
<organism evidence="7 8">
    <name type="scientific">Aplosporella prunicola CBS 121167</name>
    <dbReference type="NCBI Taxonomy" id="1176127"/>
    <lineage>
        <taxon>Eukaryota</taxon>
        <taxon>Fungi</taxon>
        <taxon>Dikarya</taxon>
        <taxon>Ascomycota</taxon>
        <taxon>Pezizomycotina</taxon>
        <taxon>Dothideomycetes</taxon>
        <taxon>Dothideomycetes incertae sedis</taxon>
        <taxon>Botryosphaeriales</taxon>
        <taxon>Aplosporellaceae</taxon>
        <taxon>Aplosporella</taxon>
    </lineage>
</organism>